<evidence type="ECO:0000313" key="10">
    <source>
        <dbReference type="Proteomes" id="UP000037386"/>
    </source>
</evidence>
<reference evidence="10" key="1">
    <citation type="submission" date="2015-05" db="EMBL/GenBank/DDBJ databases">
        <title>Draft genome sequence of 'Candidatus Phytoplasma Pruni' strain CX, a plant pathogenic bacterium.</title>
        <authorList>
            <person name="Lee I.-M."/>
            <person name="Bottner-Parker K.D."/>
            <person name="Shao J."/>
            <person name="Gundersen-Rindal D.E."/>
            <person name="Zhao Y."/>
            <person name="Davis R.E."/>
        </authorList>
    </citation>
    <scope>NUCLEOTIDE SEQUENCE [LARGE SCALE GENOMIC DNA]</scope>
    <source>
        <strain evidence="10">CX</strain>
    </source>
</reference>
<dbReference type="PIRSF" id="PIRSF000077">
    <property type="entry name" value="Thioredoxin"/>
    <property type="match status" value="1"/>
</dbReference>
<keyword evidence="2" id="KW-0813">Transport</keyword>
<dbReference type="Proteomes" id="UP000037386">
    <property type="component" value="Unassembled WGS sequence"/>
</dbReference>
<dbReference type="GO" id="GO:0015035">
    <property type="term" value="F:protein-disulfide reductase activity"/>
    <property type="evidence" value="ECO:0007669"/>
    <property type="project" value="InterPro"/>
</dbReference>
<evidence type="ECO:0000256" key="4">
    <source>
        <dbReference type="ARBA" id="ARBA00023157"/>
    </source>
</evidence>
<dbReference type="STRING" id="479893.CPX_001452"/>
<name>A0A0M1N0L3_9MOLU</name>
<keyword evidence="3" id="KW-0249">Electron transport</keyword>
<evidence type="ECO:0000256" key="2">
    <source>
        <dbReference type="ARBA" id="ARBA00022448"/>
    </source>
</evidence>
<protein>
    <recommendedName>
        <fullName evidence="6">Thioredoxin</fullName>
    </recommendedName>
</protein>
<accession>A0A0M1N0L3</accession>
<dbReference type="PANTHER" id="PTHR45663">
    <property type="entry name" value="GEO12009P1"/>
    <property type="match status" value="1"/>
</dbReference>
<dbReference type="InterPro" id="IPR013766">
    <property type="entry name" value="Thioredoxin_domain"/>
</dbReference>
<dbReference type="CDD" id="cd02947">
    <property type="entry name" value="TRX_family"/>
    <property type="match status" value="1"/>
</dbReference>
<evidence type="ECO:0000313" key="9">
    <source>
        <dbReference type="EMBL" id="KOR75575.1"/>
    </source>
</evidence>
<keyword evidence="4 7" id="KW-1015">Disulfide bond</keyword>
<sequence>MSDNTTPKIDFQQLINQQELVLVYFYASWCYPCQKLMPVLDEYFAKNKNISLVKIDIDQHPKITKENKVNTFPTLIFYKNRKEIKRRIGYCSSEELKSFLENNA</sequence>
<organism evidence="9 10">
    <name type="scientific">Candidatus Phytoplasma pruni</name>
    <dbReference type="NCBI Taxonomy" id="479893"/>
    <lineage>
        <taxon>Bacteria</taxon>
        <taxon>Bacillati</taxon>
        <taxon>Mycoplasmatota</taxon>
        <taxon>Mollicutes</taxon>
        <taxon>Acholeplasmatales</taxon>
        <taxon>Acholeplasmataceae</taxon>
        <taxon>Candidatus Phytoplasma</taxon>
        <taxon>16SrIII (X-disease group)</taxon>
    </lineage>
</organism>
<evidence type="ECO:0000259" key="8">
    <source>
        <dbReference type="PROSITE" id="PS51352"/>
    </source>
</evidence>
<dbReference type="PRINTS" id="PR00421">
    <property type="entry name" value="THIOREDOXIN"/>
</dbReference>
<dbReference type="RefSeq" id="WP_053521396.1">
    <property type="nucleotide sequence ID" value="NZ_LHCF01000004.1"/>
</dbReference>
<evidence type="ECO:0000256" key="1">
    <source>
        <dbReference type="ARBA" id="ARBA00008987"/>
    </source>
</evidence>
<feature type="domain" description="Thioredoxin" evidence="8">
    <location>
        <begin position="1"/>
        <end position="104"/>
    </location>
</feature>
<gene>
    <name evidence="9" type="primary">trx</name>
    <name evidence="9" type="ORF">CPX_001452</name>
</gene>
<dbReference type="SUPFAM" id="SSF52833">
    <property type="entry name" value="Thioredoxin-like"/>
    <property type="match status" value="1"/>
</dbReference>
<dbReference type="PROSITE" id="PS51352">
    <property type="entry name" value="THIOREDOXIN_2"/>
    <property type="match status" value="1"/>
</dbReference>
<comment type="similarity">
    <text evidence="1 6">Belongs to the thioredoxin family.</text>
</comment>
<feature type="disulfide bond" description="Redox-active" evidence="7">
    <location>
        <begin position="30"/>
        <end position="33"/>
    </location>
</feature>
<dbReference type="AlphaFoldDB" id="A0A0M1N0L3"/>
<dbReference type="OrthoDB" id="9790390at2"/>
<dbReference type="Gene3D" id="3.40.30.10">
    <property type="entry name" value="Glutaredoxin"/>
    <property type="match status" value="1"/>
</dbReference>
<dbReference type="InterPro" id="IPR005746">
    <property type="entry name" value="Thioredoxin"/>
</dbReference>
<dbReference type="EMBL" id="LHCF01000004">
    <property type="protein sequence ID" value="KOR75575.1"/>
    <property type="molecule type" value="Genomic_DNA"/>
</dbReference>
<evidence type="ECO:0000256" key="7">
    <source>
        <dbReference type="PIRSR" id="PIRSR000077-4"/>
    </source>
</evidence>
<evidence type="ECO:0000256" key="3">
    <source>
        <dbReference type="ARBA" id="ARBA00022982"/>
    </source>
</evidence>
<dbReference type="GO" id="GO:0005737">
    <property type="term" value="C:cytoplasm"/>
    <property type="evidence" value="ECO:0007669"/>
    <property type="project" value="TreeGrafter"/>
</dbReference>
<evidence type="ECO:0000256" key="5">
    <source>
        <dbReference type="ARBA" id="ARBA00023284"/>
    </source>
</evidence>
<comment type="caution">
    <text evidence="9">The sequence shown here is derived from an EMBL/GenBank/DDBJ whole genome shotgun (WGS) entry which is preliminary data.</text>
</comment>
<proteinExistence type="inferred from homology"/>
<dbReference type="InterPro" id="IPR036249">
    <property type="entry name" value="Thioredoxin-like_sf"/>
</dbReference>
<keyword evidence="5 7" id="KW-0676">Redox-active center</keyword>
<dbReference type="PATRIC" id="fig|479893.3.peg.237"/>
<evidence type="ECO:0000256" key="6">
    <source>
        <dbReference type="PIRNR" id="PIRNR000077"/>
    </source>
</evidence>
<dbReference type="PANTHER" id="PTHR45663:SF11">
    <property type="entry name" value="GEO12009P1"/>
    <property type="match status" value="1"/>
</dbReference>
<dbReference type="Pfam" id="PF00085">
    <property type="entry name" value="Thioredoxin"/>
    <property type="match status" value="1"/>
</dbReference>